<dbReference type="Proteomes" id="UP000553776">
    <property type="component" value="Unassembled WGS sequence"/>
</dbReference>
<feature type="transmembrane region" description="Helical" evidence="1">
    <location>
        <begin position="12"/>
        <end position="33"/>
    </location>
</feature>
<evidence type="ECO:0000256" key="1">
    <source>
        <dbReference type="SAM" id="Phobius"/>
    </source>
</evidence>
<feature type="transmembrane region" description="Helical" evidence="1">
    <location>
        <begin position="39"/>
        <end position="57"/>
    </location>
</feature>
<dbReference type="AlphaFoldDB" id="A0A841TUQ8"/>
<evidence type="ECO:0000313" key="3">
    <source>
        <dbReference type="Proteomes" id="UP000553776"/>
    </source>
</evidence>
<protein>
    <submittedName>
        <fullName evidence="2">Uncharacterized protein</fullName>
    </submittedName>
</protein>
<keyword evidence="1" id="KW-1133">Transmembrane helix</keyword>
<gene>
    <name evidence="2" type="ORF">H7B90_11455</name>
</gene>
<dbReference type="EMBL" id="JACJVR010000044">
    <property type="protein sequence ID" value="MBB6692016.1"/>
    <property type="molecule type" value="Genomic_DNA"/>
</dbReference>
<name>A0A841TUQ8_9BACL</name>
<sequence>MNLDLEAWKQFAIDHWVVIAVAIVALVIVVNVVKTLVKWVLVAAIVIGVAVYGGYSVNDLKEVGSKVSSVILDDAISAMAGEAKDAKYTLNEDGTYTVETKNITLSGVANSGEVKVTYRGVTFPAVPLEGAVREFVVQAREASK</sequence>
<keyword evidence="1" id="KW-0472">Membrane</keyword>
<proteinExistence type="predicted"/>
<keyword evidence="3" id="KW-1185">Reference proteome</keyword>
<keyword evidence="1" id="KW-0812">Transmembrane</keyword>
<dbReference type="RefSeq" id="WP_185136007.1">
    <property type="nucleotide sequence ID" value="NZ_BORM01000003.1"/>
</dbReference>
<evidence type="ECO:0000313" key="2">
    <source>
        <dbReference type="EMBL" id="MBB6692016.1"/>
    </source>
</evidence>
<reference evidence="2 3" key="1">
    <citation type="submission" date="2020-08" db="EMBL/GenBank/DDBJ databases">
        <title>Cohnella phylogeny.</title>
        <authorList>
            <person name="Dunlap C."/>
        </authorList>
    </citation>
    <scope>NUCLEOTIDE SEQUENCE [LARGE SCALE GENOMIC DNA]</scope>
    <source>
        <strain evidence="2 3">DSM 25239</strain>
    </source>
</reference>
<accession>A0A841TUQ8</accession>
<comment type="caution">
    <text evidence="2">The sequence shown here is derived from an EMBL/GenBank/DDBJ whole genome shotgun (WGS) entry which is preliminary data.</text>
</comment>
<organism evidence="2 3">
    <name type="scientific">Cohnella xylanilytica</name>
    <dbReference type="NCBI Taxonomy" id="557555"/>
    <lineage>
        <taxon>Bacteria</taxon>
        <taxon>Bacillati</taxon>
        <taxon>Bacillota</taxon>
        <taxon>Bacilli</taxon>
        <taxon>Bacillales</taxon>
        <taxon>Paenibacillaceae</taxon>
        <taxon>Cohnella</taxon>
    </lineage>
</organism>